<reference evidence="2 4" key="1">
    <citation type="submission" date="2017-12" db="EMBL/GenBank/DDBJ databases">
        <title>Integrating genomic resources of turbot (Scophthalmus maximus) in depth evaluation of genetic and physical mapping variation across individuals.</title>
        <authorList>
            <person name="Martinez P."/>
        </authorList>
    </citation>
    <scope>NUCLEOTIDE SEQUENCE [LARGE SCALE GENOMIC DNA]</scope>
</reference>
<evidence type="ECO:0000256" key="1">
    <source>
        <dbReference type="SAM" id="MobiDB-lite"/>
    </source>
</evidence>
<keyword evidence="4" id="KW-1185">Reference proteome</keyword>
<evidence type="ECO:0000313" key="4">
    <source>
        <dbReference type="Proteomes" id="UP000246464"/>
    </source>
</evidence>
<reference evidence="3 5" key="2">
    <citation type="submission" date="2019-06" db="EMBL/GenBank/DDBJ databases">
        <title>Draft genomes of female and male turbot (Scophthalmus maximus).</title>
        <authorList>
            <person name="Xu H."/>
            <person name="Xu X.-W."/>
            <person name="Shao C."/>
            <person name="Chen S."/>
        </authorList>
    </citation>
    <scope>NUCLEOTIDE SEQUENCE [LARGE SCALE GENOMIC DNA]</scope>
    <source>
        <strain evidence="3">Ysfricsl-2016a</strain>
        <tissue evidence="3">Blood</tissue>
    </source>
</reference>
<dbReference type="EMBL" id="CP026243">
    <property type="protein sequence ID" value="AWO96576.1"/>
    <property type="molecule type" value="Genomic_DNA"/>
</dbReference>
<evidence type="ECO:0000313" key="2">
    <source>
        <dbReference type="EMBL" id="AWO96576.1"/>
    </source>
</evidence>
<dbReference type="Proteomes" id="UP000438429">
    <property type="component" value="Unassembled WGS sequence"/>
</dbReference>
<name>A0A2U9AY89_SCOMX</name>
<evidence type="ECO:0000313" key="3">
    <source>
        <dbReference type="EMBL" id="KAF0045424.1"/>
    </source>
</evidence>
<organism evidence="2 4">
    <name type="scientific">Scophthalmus maximus</name>
    <name type="common">Turbot</name>
    <name type="synonym">Psetta maxima</name>
    <dbReference type="NCBI Taxonomy" id="52904"/>
    <lineage>
        <taxon>Eukaryota</taxon>
        <taxon>Metazoa</taxon>
        <taxon>Chordata</taxon>
        <taxon>Craniata</taxon>
        <taxon>Vertebrata</taxon>
        <taxon>Euteleostomi</taxon>
        <taxon>Actinopterygii</taxon>
        <taxon>Neopterygii</taxon>
        <taxon>Teleostei</taxon>
        <taxon>Neoteleostei</taxon>
        <taxon>Acanthomorphata</taxon>
        <taxon>Carangaria</taxon>
        <taxon>Pleuronectiformes</taxon>
        <taxon>Pleuronectoidei</taxon>
        <taxon>Scophthalmidae</taxon>
        <taxon>Scophthalmus</taxon>
    </lineage>
</organism>
<gene>
    <name evidence="3" type="ORF">F2P81_001953</name>
    <name evidence="2" type="ORF">SMAX5B_011715</name>
</gene>
<proteinExistence type="predicted"/>
<sequence length="88" mass="9395">MKPPSPPEECGGAGAPDPSGRSVSPAGTKRLLSPGKKSFCAAYVQQQQQKKDKKKSCDVSVHQMREVQSPLLLLSSGIEANKSTSQFH</sequence>
<evidence type="ECO:0000313" key="5">
    <source>
        <dbReference type="Proteomes" id="UP000438429"/>
    </source>
</evidence>
<dbReference type="AlphaFoldDB" id="A0A2U9AY89"/>
<dbReference type="Proteomes" id="UP000246464">
    <property type="component" value="Chromosome 1"/>
</dbReference>
<dbReference type="EMBL" id="VEVO01000002">
    <property type="protein sequence ID" value="KAF0045424.1"/>
    <property type="molecule type" value="Genomic_DNA"/>
</dbReference>
<feature type="region of interest" description="Disordered" evidence="1">
    <location>
        <begin position="1"/>
        <end position="31"/>
    </location>
</feature>
<accession>A0A2U9AY89</accession>
<protein>
    <submittedName>
        <fullName evidence="2">Uncharacterized protein</fullName>
    </submittedName>
</protein>